<dbReference type="GO" id="GO:0016491">
    <property type="term" value="F:oxidoreductase activity"/>
    <property type="evidence" value="ECO:0007669"/>
    <property type="project" value="UniProtKB-KW"/>
</dbReference>
<dbReference type="SUPFAM" id="SSF55469">
    <property type="entry name" value="FMN-dependent nitroreductase-like"/>
    <property type="match status" value="1"/>
</dbReference>
<comment type="similarity">
    <text evidence="1">Belongs to the nitroreductase family.</text>
</comment>
<evidence type="ECO:0000259" key="3">
    <source>
        <dbReference type="Pfam" id="PF00881"/>
    </source>
</evidence>
<evidence type="ECO:0000313" key="5">
    <source>
        <dbReference type="Proteomes" id="UP000294682"/>
    </source>
</evidence>
<keyword evidence="2" id="KW-0560">Oxidoreductase</keyword>
<proteinExistence type="inferred from homology"/>
<dbReference type="EMBL" id="SLUK01000005">
    <property type="protein sequence ID" value="TCL43503.1"/>
    <property type="molecule type" value="Genomic_DNA"/>
</dbReference>
<protein>
    <submittedName>
        <fullName evidence="4">Nitroreductase</fullName>
    </submittedName>
</protein>
<dbReference type="RefSeq" id="WP_165873144.1">
    <property type="nucleotide sequence ID" value="NZ_SLUK01000005.1"/>
</dbReference>
<dbReference type="Pfam" id="PF00881">
    <property type="entry name" value="Nitroreductase"/>
    <property type="match status" value="1"/>
</dbReference>
<organism evidence="4 5">
    <name type="scientific">Harryflintia acetispora</name>
    <dbReference type="NCBI Taxonomy" id="1849041"/>
    <lineage>
        <taxon>Bacteria</taxon>
        <taxon>Bacillati</taxon>
        <taxon>Bacillota</taxon>
        <taxon>Clostridia</taxon>
        <taxon>Eubacteriales</taxon>
        <taxon>Oscillospiraceae</taxon>
        <taxon>Harryflintia</taxon>
    </lineage>
</organism>
<evidence type="ECO:0000256" key="2">
    <source>
        <dbReference type="ARBA" id="ARBA00023002"/>
    </source>
</evidence>
<keyword evidence="5" id="KW-1185">Reference proteome</keyword>
<evidence type="ECO:0000313" key="4">
    <source>
        <dbReference type="EMBL" id="TCL43503.1"/>
    </source>
</evidence>
<reference evidence="4 5" key="1">
    <citation type="submission" date="2019-03" db="EMBL/GenBank/DDBJ databases">
        <title>Genomic Encyclopedia of Type Strains, Phase IV (KMG-IV): sequencing the most valuable type-strain genomes for metagenomic binning, comparative biology and taxonomic classification.</title>
        <authorList>
            <person name="Goeker M."/>
        </authorList>
    </citation>
    <scope>NUCLEOTIDE SEQUENCE [LARGE SCALE GENOMIC DNA]</scope>
    <source>
        <strain evidence="4 5">DSM 100433</strain>
    </source>
</reference>
<gene>
    <name evidence="4" type="ORF">EDD78_105135</name>
</gene>
<dbReference type="Proteomes" id="UP000294682">
    <property type="component" value="Unassembled WGS sequence"/>
</dbReference>
<sequence>MEDFMDLVLARHSCRSYSTRPVEEEKLRACLEAGRLAPSASNRQPWRFVVADTPAAAAGVARAAQAQGENRFTADCPVFIAITEEGERPDLAPIGKVKRQDYRPLDIGIAVAHICLMAQEQGLASCILGWYDEEAVREALGIPPGREVRVMIALGYAAEGETPPQKKRKPFDEAVRYVR</sequence>
<dbReference type="Gene3D" id="3.40.109.10">
    <property type="entry name" value="NADH Oxidase"/>
    <property type="match status" value="1"/>
</dbReference>
<name>A0A9X8Y8A2_9FIRM</name>
<dbReference type="PANTHER" id="PTHR43673">
    <property type="entry name" value="NAD(P)H NITROREDUCTASE YDGI-RELATED"/>
    <property type="match status" value="1"/>
</dbReference>
<evidence type="ECO:0000256" key="1">
    <source>
        <dbReference type="ARBA" id="ARBA00007118"/>
    </source>
</evidence>
<dbReference type="AlphaFoldDB" id="A0A9X8Y8A2"/>
<accession>A0A9X8Y8A2</accession>
<dbReference type="PANTHER" id="PTHR43673:SF10">
    <property type="entry name" value="NADH DEHYDROGENASE_NAD(P)H NITROREDUCTASE XCC3605-RELATED"/>
    <property type="match status" value="1"/>
</dbReference>
<dbReference type="InterPro" id="IPR029479">
    <property type="entry name" value="Nitroreductase"/>
</dbReference>
<comment type="caution">
    <text evidence="4">The sequence shown here is derived from an EMBL/GenBank/DDBJ whole genome shotgun (WGS) entry which is preliminary data.</text>
</comment>
<dbReference type="InterPro" id="IPR000415">
    <property type="entry name" value="Nitroreductase-like"/>
</dbReference>
<feature type="domain" description="Nitroreductase" evidence="3">
    <location>
        <begin position="9"/>
        <end position="156"/>
    </location>
</feature>